<dbReference type="OrthoDB" id="5480566at2"/>
<dbReference type="AlphaFoldDB" id="A0A060REI2"/>
<dbReference type="InterPro" id="IPR029045">
    <property type="entry name" value="ClpP/crotonase-like_dom_sf"/>
</dbReference>
<protein>
    <recommendedName>
        <fullName evidence="2">Tail specific protease domain-containing protein</fullName>
    </recommendedName>
</protein>
<dbReference type="Pfam" id="PF03572">
    <property type="entry name" value="Peptidase_S41"/>
    <property type="match status" value="1"/>
</dbReference>
<evidence type="ECO:0000313" key="4">
    <source>
        <dbReference type="Proteomes" id="UP000027616"/>
    </source>
</evidence>
<evidence type="ECO:0000259" key="2">
    <source>
        <dbReference type="SMART" id="SM00245"/>
    </source>
</evidence>
<dbReference type="Gene3D" id="3.90.226.10">
    <property type="entry name" value="2-enoyl-CoA Hydratase, Chain A, domain 1"/>
    <property type="match status" value="1"/>
</dbReference>
<dbReference type="InterPro" id="IPR005151">
    <property type="entry name" value="Tail-specific_protease"/>
</dbReference>
<feature type="chain" id="PRO_5001585900" description="Tail specific protease domain-containing protein" evidence="1">
    <location>
        <begin position="21"/>
        <end position="474"/>
    </location>
</feature>
<dbReference type="SUPFAM" id="SSF52096">
    <property type="entry name" value="ClpP/crotonase"/>
    <property type="match status" value="1"/>
</dbReference>
<evidence type="ECO:0000256" key="1">
    <source>
        <dbReference type="SAM" id="SignalP"/>
    </source>
</evidence>
<name>A0A060REI2_9BACT</name>
<dbReference type="GO" id="GO:0006508">
    <property type="term" value="P:proteolysis"/>
    <property type="evidence" value="ECO:0007669"/>
    <property type="project" value="InterPro"/>
</dbReference>
<dbReference type="KEGG" id="rbc:BN938_2639"/>
<dbReference type="HOGENOM" id="CLU_575955_0_0_10"/>
<organism evidence="3 4">
    <name type="scientific">Mucinivorans hirudinis</name>
    <dbReference type="NCBI Taxonomy" id="1433126"/>
    <lineage>
        <taxon>Bacteria</taxon>
        <taxon>Pseudomonadati</taxon>
        <taxon>Bacteroidota</taxon>
        <taxon>Bacteroidia</taxon>
        <taxon>Bacteroidales</taxon>
        <taxon>Rikenellaceae</taxon>
        <taxon>Mucinivorans</taxon>
    </lineage>
</organism>
<feature type="domain" description="Tail specific protease" evidence="2">
    <location>
        <begin position="207"/>
        <end position="450"/>
    </location>
</feature>
<gene>
    <name evidence="3" type="ORF">BN938_2639</name>
</gene>
<dbReference type="EMBL" id="HG934468">
    <property type="protein sequence ID" value="CDN32709.1"/>
    <property type="molecule type" value="Genomic_DNA"/>
</dbReference>
<proteinExistence type="predicted"/>
<keyword evidence="4" id="KW-1185">Reference proteome</keyword>
<feature type="signal peptide" evidence="1">
    <location>
        <begin position="1"/>
        <end position="20"/>
    </location>
</feature>
<dbReference type="eggNOG" id="COG0793">
    <property type="taxonomic scope" value="Bacteria"/>
</dbReference>
<reference evidence="3 4" key="1">
    <citation type="journal article" date="2015" name="Genome Announc.">
        <title>Complete Genome Sequence of the Novel Leech Symbiont Mucinivorans hirudinis M3T.</title>
        <authorList>
            <person name="Nelson M.C."/>
            <person name="Bomar L."/>
            <person name="Graf J."/>
        </authorList>
    </citation>
    <scope>NUCLEOTIDE SEQUENCE [LARGE SCALE GENOMIC DNA]</scope>
    <source>
        <strain evidence="4">M3</strain>
    </source>
</reference>
<dbReference type="GO" id="GO:0004175">
    <property type="term" value="F:endopeptidase activity"/>
    <property type="evidence" value="ECO:0007669"/>
    <property type="project" value="TreeGrafter"/>
</dbReference>
<dbReference type="SMART" id="SM00245">
    <property type="entry name" value="TSPc"/>
    <property type="match status" value="1"/>
</dbReference>
<dbReference type="GO" id="GO:0008236">
    <property type="term" value="F:serine-type peptidase activity"/>
    <property type="evidence" value="ECO:0007669"/>
    <property type="project" value="InterPro"/>
</dbReference>
<sequence>MKNILHLIVLTVFIVSNVKAQINTDSQNRLNSLKITKTTPYKIWDVCFVQKGDFTELYKIPNHPAFDSLLTQDVEQRLLKEINIRRRELNRDTLLTSDYFYVWKPYFDWLRNEDPHYRITTVASAPSDELRSELAKNFKKQKRPPFQIYSINDSIVIRTSYEDCFKKGDLILSINNIPMSEYAKYYYNDTYSQINGYLLNYNFELASNTFDVKVLRENREENIKTEGKSMNELSRLSSIPEEYDPTIYSDANCGYIQIKAFYSDNSRLIKIITKEIKAFKNKGIKNVIIDIRRNPGGSGDRFDDLLSIFINKPTIDYMKGQKLRVSQEVLKDYDFLTVDMIGRNIEIPDKYITKSIKLDNRKFIDGLNYYVLISGNTGSVAASFANIMQYNGIAIIAGEPLLRNAVKYGETVRGKPLSYTLLLETGISTMEFDEYTKAIDGVLYPDIHIPYVASEYMTGKDAVLEKLLTIIKNK</sequence>
<dbReference type="PANTHER" id="PTHR32060:SF22">
    <property type="entry name" value="CARBOXYL-TERMINAL-PROCESSING PEPTIDASE 3, CHLOROPLASTIC"/>
    <property type="match status" value="1"/>
</dbReference>
<keyword evidence="1" id="KW-0732">Signal</keyword>
<dbReference type="PANTHER" id="PTHR32060">
    <property type="entry name" value="TAIL-SPECIFIC PROTEASE"/>
    <property type="match status" value="1"/>
</dbReference>
<evidence type="ECO:0000313" key="3">
    <source>
        <dbReference type="EMBL" id="CDN32709.1"/>
    </source>
</evidence>
<dbReference type="Proteomes" id="UP000027616">
    <property type="component" value="Chromosome I"/>
</dbReference>
<accession>A0A060REI2</accession>